<dbReference type="PANTHER" id="PTHR16453:SF13">
    <property type="entry name" value="WD REPEAT PROTEIN MIO ZINC-RIBBON LIKE DOMAIN-CONTAINING PROTEIN"/>
    <property type="match status" value="1"/>
</dbReference>
<proteinExistence type="predicted"/>
<dbReference type="GO" id="GO:0005737">
    <property type="term" value="C:cytoplasm"/>
    <property type="evidence" value="ECO:0007669"/>
    <property type="project" value="TreeGrafter"/>
</dbReference>
<gene>
    <name evidence="3" type="ORF">LtaPh_2512900</name>
</gene>
<dbReference type="PANTHER" id="PTHR16453">
    <property type="entry name" value="WD40 DOMAIN-CONTAINING PROTEIN MIO FAMILY MEMBER"/>
    <property type="match status" value="1"/>
</dbReference>
<sequence>MARGCRTDLPQLLLLNTRNGELYTQVYNPGGSTVTNINSSTALVGAGPNAFLTHASTAYNTASYGYEEAVLVRLESQAAAAASPATGMAVPSSLIPVSSASASKAEMGLPGGRVDVAGAATVTSPNKLRVSGDKIAGVHLSNTVSPATASGRACASAAAARGGGGGVATATARLKGGPSNLIGLGLLDEVEDEDDDEEAERHTLGAGVGAAAASDYEHCVLTGANMNGRQSGFATASSAAHGLPSVEAAGIAGVGGRDGAASAGSLRVGSQREAESSLTVTGGSATSKASKGAHRSGISGAIPQEEEELPDRQASLRESVAASRQSPSTSAELTQQPYTFTTSAAGRGVAESAAAMPVPQEMSFCEFHRFHRARHLWRRLRSGFSCDPVRNLTVLLREGLDREAYATFLYGCCAAQLLFPTAVMVAPKSRSTDLTTGPAAPSLPLVLGLKRAVPGLLELLVSERELRQQLGLSDTRLSSQFLLSQHHRQLSLASTTVAGDAPPSVAATMATAFAPPSGCAITGPIGALGLHPPLLSGLPSVTERHTGPSGFSLHPFSAATVGIRAGLSVPPVHLTGRAIKAGVSRGASSVLRSGADSPRAAGGTAGNSVPCLPIYPAAIGMLRQLVLQSMGWTTPPTVCLVDLPAEHIAEREGASASAAAERAGGVRPAWLPPPRADPHSQHPAERFFVQGDGIGQHSLQEALERRVAVLVLLDRLDEAAELLALYGTHNAQYPSIALTLSAARDRQTTVMSLTADDCPGVTFWMHLMLAYMELVMHQHSCGAVSAVDRFPPADAESTGNGSDNAASSTSTCTVAATETIGRFDELFTLPQQKTVVLRLLESYPRLVLSDKVALATALLLPSRYHSGHIANLIEILQVLVQQQYRDYSNTAASRTAAQQEVANGAYESPSSTSSPSGIRARQQRRVGSKRTSLSGLPQSPAQRSSVDTAVLPVTFDSDFPSPLGASPTYSGAYSHYHDPSDTFLLTAAASTTSTDCFAPICQCSLLLVTVVEGASTDCGALQRYVDESDDLQTPLSYAAAFGNVLSPTVCTWRDAYRRFLNDQGLAMWRSLHDLHIVKLLKAREEADKQGGIIATSGSSNSHSTGVGGVVACIPGGSIIGGGGGSSSVMAGAGTTRGGSAIEVTPGALPGGPAVTLSGTGMPRPNGLPGALGSLGSDLAAGPGAASAAAMLSTPTAKMMERTLNRFAQTTATATNDRDRSSREAATTAGGASPGANEVFHRSVELRCNCGQAMHATAPSKSSISSMTLANMTRKQLIPCGNPECRQWQSPMCTVCGERMEHRATELPPERFFAWCSVCLHGGHWCHLREWFGKHTKCPVENCPCRCCDNVHLS</sequence>
<dbReference type="GO" id="GO:0071949">
    <property type="term" value="F:FAD binding"/>
    <property type="evidence" value="ECO:0007669"/>
    <property type="project" value="InterPro"/>
</dbReference>
<feature type="domain" description="FAD-binding PCMH-type" evidence="2">
    <location>
        <begin position="131"/>
        <end position="360"/>
    </location>
</feature>
<feature type="compositionally biased region" description="Polar residues" evidence="1">
    <location>
        <begin position="929"/>
        <end position="947"/>
    </location>
</feature>
<protein>
    <recommendedName>
        <fullName evidence="2">FAD-binding PCMH-type domain-containing protein</fullName>
    </recommendedName>
</protein>
<organism evidence="3 4">
    <name type="scientific">Leishmania tarentolae</name>
    <name type="common">Sauroleishmania tarentolae</name>
    <dbReference type="NCBI Taxonomy" id="5689"/>
    <lineage>
        <taxon>Eukaryota</taxon>
        <taxon>Discoba</taxon>
        <taxon>Euglenozoa</taxon>
        <taxon>Kinetoplastea</taxon>
        <taxon>Metakinetoplastina</taxon>
        <taxon>Trypanosomatida</taxon>
        <taxon>Trypanosomatidae</taxon>
        <taxon>Leishmaniinae</taxon>
        <taxon>Leishmania</taxon>
        <taxon>lizard Leishmania</taxon>
    </lineage>
</organism>
<dbReference type="VEuPathDB" id="TriTrypDB:LtaPh_2512900"/>
<feature type="region of interest" description="Disordered" evidence="1">
    <location>
        <begin position="257"/>
        <end position="338"/>
    </location>
</feature>
<evidence type="ECO:0000313" key="3">
    <source>
        <dbReference type="EMBL" id="GET89223.1"/>
    </source>
</evidence>
<dbReference type="OrthoDB" id="341486at2759"/>
<dbReference type="InterPro" id="IPR037593">
    <property type="entry name" value="MIOS/Sea4"/>
</dbReference>
<dbReference type="EMBL" id="BLBS01000034">
    <property type="protein sequence ID" value="GET89223.1"/>
    <property type="molecule type" value="Genomic_DNA"/>
</dbReference>
<dbReference type="Proteomes" id="UP000419144">
    <property type="component" value="Unassembled WGS sequence"/>
</dbReference>
<dbReference type="PROSITE" id="PS51387">
    <property type="entry name" value="FAD_PCMH"/>
    <property type="match status" value="1"/>
</dbReference>
<keyword evidence="4" id="KW-1185">Reference proteome</keyword>
<name>A0A640KI38_LEITA</name>
<evidence type="ECO:0000256" key="1">
    <source>
        <dbReference type="SAM" id="MobiDB-lite"/>
    </source>
</evidence>
<reference evidence="3" key="1">
    <citation type="submission" date="2019-11" db="EMBL/GenBank/DDBJ databases">
        <title>Leishmania tarentolae CDS.</title>
        <authorList>
            <person name="Goto Y."/>
            <person name="Yamagishi J."/>
        </authorList>
    </citation>
    <scope>NUCLEOTIDE SEQUENCE [LARGE SCALE GENOMIC DNA]</scope>
    <source>
        <strain evidence="3">Parrot Tar II</strain>
    </source>
</reference>
<dbReference type="InterPro" id="IPR016166">
    <property type="entry name" value="FAD-bd_PCMH"/>
</dbReference>
<feature type="region of interest" description="Disordered" evidence="1">
    <location>
        <begin position="1210"/>
        <end position="1235"/>
    </location>
</feature>
<comment type="caution">
    <text evidence="3">The sequence shown here is derived from an EMBL/GenBank/DDBJ whole genome shotgun (WGS) entry which is preliminary data.</text>
</comment>
<feature type="compositionally biased region" description="Polar residues" evidence="1">
    <location>
        <begin position="322"/>
        <end position="338"/>
    </location>
</feature>
<accession>A0A640KI38</accession>
<evidence type="ECO:0000313" key="4">
    <source>
        <dbReference type="Proteomes" id="UP000419144"/>
    </source>
</evidence>
<feature type="region of interest" description="Disordered" evidence="1">
    <location>
        <begin position="900"/>
        <end position="947"/>
    </location>
</feature>
<evidence type="ECO:0000259" key="2">
    <source>
        <dbReference type="PROSITE" id="PS51387"/>
    </source>
</evidence>
<feature type="compositionally biased region" description="Polar residues" evidence="1">
    <location>
        <begin position="276"/>
        <end position="289"/>
    </location>
</feature>